<dbReference type="Proteomes" id="UP000828390">
    <property type="component" value="Unassembled WGS sequence"/>
</dbReference>
<protein>
    <submittedName>
        <fullName evidence="1">Uncharacterized protein</fullName>
    </submittedName>
</protein>
<organism evidence="1 2">
    <name type="scientific">Dreissena polymorpha</name>
    <name type="common">Zebra mussel</name>
    <name type="synonym">Mytilus polymorpha</name>
    <dbReference type="NCBI Taxonomy" id="45954"/>
    <lineage>
        <taxon>Eukaryota</taxon>
        <taxon>Metazoa</taxon>
        <taxon>Spiralia</taxon>
        <taxon>Lophotrochozoa</taxon>
        <taxon>Mollusca</taxon>
        <taxon>Bivalvia</taxon>
        <taxon>Autobranchia</taxon>
        <taxon>Heteroconchia</taxon>
        <taxon>Euheterodonta</taxon>
        <taxon>Imparidentia</taxon>
        <taxon>Neoheterodontei</taxon>
        <taxon>Myida</taxon>
        <taxon>Dreissenoidea</taxon>
        <taxon>Dreissenidae</taxon>
        <taxon>Dreissena</taxon>
    </lineage>
</organism>
<reference evidence="1" key="2">
    <citation type="submission" date="2020-11" db="EMBL/GenBank/DDBJ databases">
        <authorList>
            <person name="McCartney M.A."/>
            <person name="Auch B."/>
            <person name="Kono T."/>
            <person name="Mallez S."/>
            <person name="Becker A."/>
            <person name="Gohl D.M."/>
            <person name="Silverstein K.A.T."/>
            <person name="Koren S."/>
            <person name="Bechman K.B."/>
            <person name="Herman A."/>
            <person name="Abrahante J.E."/>
            <person name="Garbe J."/>
        </authorList>
    </citation>
    <scope>NUCLEOTIDE SEQUENCE</scope>
    <source>
        <strain evidence="1">Duluth1</strain>
        <tissue evidence="1">Whole animal</tissue>
    </source>
</reference>
<sequence>MKMYSFISSKRCEMSGVQILGQSDLKTKAEITNAHFTKEYLSNTSSMDSDKYPTVKPFDITETGIKKASATPNPA</sequence>
<name>A0A9D4MIT2_DREPO</name>
<evidence type="ECO:0000313" key="2">
    <source>
        <dbReference type="Proteomes" id="UP000828390"/>
    </source>
</evidence>
<accession>A0A9D4MIT2</accession>
<dbReference type="EMBL" id="JAIWYP010000001">
    <property type="protein sequence ID" value="KAH3878090.1"/>
    <property type="molecule type" value="Genomic_DNA"/>
</dbReference>
<keyword evidence="2" id="KW-1185">Reference proteome</keyword>
<dbReference type="AlphaFoldDB" id="A0A9D4MIT2"/>
<evidence type="ECO:0000313" key="1">
    <source>
        <dbReference type="EMBL" id="KAH3878090.1"/>
    </source>
</evidence>
<reference evidence="1" key="1">
    <citation type="journal article" date="2019" name="bioRxiv">
        <title>The Genome of the Zebra Mussel, Dreissena polymorpha: A Resource for Invasive Species Research.</title>
        <authorList>
            <person name="McCartney M.A."/>
            <person name="Auch B."/>
            <person name="Kono T."/>
            <person name="Mallez S."/>
            <person name="Zhang Y."/>
            <person name="Obille A."/>
            <person name="Becker A."/>
            <person name="Abrahante J.E."/>
            <person name="Garbe J."/>
            <person name="Badalamenti J.P."/>
            <person name="Herman A."/>
            <person name="Mangelson H."/>
            <person name="Liachko I."/>
            <person name="Sullivan S."/>
            <person name="Sone E.D."/>
            <person name="Koren S."/>
            <person name="Silverstein K.A.T."/>
            <person name="Beckman K.B."/>
            <person name="Gohl D.M."/>
        </authorList>
    </citation>
    <scope>NUCLEOTIDE SEQUENCE</scope>
    <source>
        <strain evidence="1">Duluth1</strain>
        <tissue evidence="1">Whole animal</tissue>
    </source>
</reference>
<comment type="caution">
    <text evidence="1">The sequence shown here is derived from an EMBL/GenBank/DDBJ whole genome shotgun (WGS) entry which is preliminary data.</text>
</comment>
<gene>
    <name evidence="1" type="ORF">DPMN_001973</name>
</gene>
<proteinExistence type="predicted"/>